<protein>
    <recommendedName>
        <fullName evidence="6">Aminoacyl-transfer RNA synthetases class-II family profile domain-containing protein</fullName>
    </recommendedName>
</protein>
<dbReference type="GO" id="GO:0006421">
    <property type="term" value="P:asparaginyl-tRNA aminoacylation"/>
    <property type="evidence" value="ECO:0007669"/>
    <property type="project" value="TreeGrafter"/>
</dbReference>
<dbReference type="EMBL" id="JROU02000464">
    <property type="protein sequence ID" value="OEH79197.1"/>
    <property type="molecule type" value="Genomic_DNA"/>
</dbReference>
<dbReference type="Pfam" id="PF00152">
    <property type="entry name" value="tRNA-synt_2"/>
    <property type="match status" value="1"/>
</dbReference>
<dbReference type="InterPro" id="IPR002312">
    <property type="entry name" value="Asp/Asn-tRNA-synth_IIb"/>
</dbReference>
<dbReference type="GO" id="GO:0005739">
    <property type="term" value="C:mitochondrion"/>
    <property type="evidence" value="ECO:0007669"/>
    <property type="project" value="TreeGrafter"/>
</dbReference>
<dbReference type="AlphaFoldDB" id="A0A1D3D6Y9"/>
<dbReference type="InParanoid" id="A0A1D3D6Y9"/>
<dbReference type="VEuPathDB" id="ToxoDB:LOC34618505"/>
<evidence type="ECO:0000256" key="5">
    <source>
        <dbReference type="ARBA" id="ARBA00023146"/>
    </source>
</evidence>
<keyword evidence="3" id="KW-0067">ATP-binding</keyword>
<evidence type="ECO:0000313" key="8">
    <source>
        <dbReference type="Proteomes" id="UP000095192"/>
    </source>
</evidence>
<keyword evidence="5" id="KW-0030">Aminoacyl-tRNA synthetase</keyword>
<dbReference type="InterPro" id="IPR045864">
    <property type="entry name" value="aa-tRNA-synth_II/BPL/LPL"/>
</dbReference>
<evidence type="ECO:0000313" key="7">
    <source>
        <dbReference type="EMBL" id="OEH79197.1"/>
    </source>
</evidence>
<keyword evidence="1" id="KW-0436">Ligase</keyword>
<dbReference type="PANTHER" id="PTHR22594">
    <property type="entry name" value="ASPARTYL/LYSYL-TRNA SYNTHETASE"/>
    <property type="match status" value="1"/>
</dbReference>
<dbReference type="PROSITE" id="PS50862">
    <property type="entry name" value="AA_TRNA_LIGASE_II"/>
    <property type="match status" value="1"/>
</dbReference>
<proteinExistence type="predicted"/>
<dbReference type="SUPFAM" id="SSF55681">
    <property type="entry name" value="Class II aaRS and biotin synthetases"/>
    <property type="match status" value="1"/>
</dbReference>
<comment type="caution">
    <text evidence="7">The sequence shown here is derived from an EMBL/GenBank/DDBJ whole genome shotgun (WGS) entry which is preliminary data.</text>
</comment>
<dbReference type="GO" id="GO:0004816">
    <property type="term" value="F:asparagine-tRNA ligase activity"/>
    <property type="evidence" value="ECO:0007669"/>
    <property type="project" value="TreeGrafter"/>
</dbReference>
<dbReference type="PRINTS" id="PR01042">
    <property type="entry name" value="TRNASYNTHASP"/>
</dbReference>
<evidence type="ECO:0000256" key="1">
    <source>
        <dbReference type="ARBA" id="ARBA00022598"/>
    </source>
</evidence>
<sequence length="726" mass="79370">MECKGEPCEQRRLECGVWYVLTEILDGAGHWMAYHGWDVSPETGDCTATDCGTIGHTSHRVHAPHCYRTWLLPLRQQQQKGPGQQRTAAAMAPARLGDLHHCLDSNPLNSLDSNSFRSSSAKIVDSSAQQTIAERAKCQEEEEQQQPQGQPQRRKVEKLLLARVCVCGWVASLREGAGGELLFLDVSDGSSAQPLQCVVAADAAAETAFECMSEDGKGSAFVKGRRLRRGDSLCLRGDIYLVRGRSHTAELRVLPNDSANVKSTCFDTAISPPVQTWGLYACERRRGCGGAPVEAPKRSAEAVTAAFGDAKRYPLPVRGASFDFLRNKGICLRSRHSEFAAISRIRAETEKYLLSFLDVRTPILTGLDCEGAGETFSVSAPRDGNKSSGEGRLLLGKPMFLSVSGQLPLEALAWGLGDVYALSPAFRAENSNTQRHLCEFWMLEAEASFISRQELLNLAERLVRHTLTHVLNACTPDLNILAAHQGNTGKKVQHTAGHLDVIRSVASEPFEIISYAEALRRLKEEGLSPVWGDDLGADEEKLLLQHTARSSKSGHGRGLIIVDHPRSLKPFYMRVNHYGEEAPNGESGGNSNTVASMDVLLPNVGEVLGGSMREERIHVLDESMRQKGLSPDSYSFYRELRLFGSSPRGGFGLGIERLLLFLTGLSNATNARIDNLLAIVYKEDGFMLPLSSGSPGHVPPDFLAEWSYHPEELNPVCINGIKGTGD</sequence>
<accession>A0A1D3D6Y9</accession>
<evidence type="ECO:0000256" key="4">
    <source>
        <dbReference type="ARBA" id="ARBA00022917"/>
    </source>
</evidence>
<dbReference type="InterPro" id="IPR004364">
    <property type="entry name" value="Aa-tRNA-synt_II"/>
</dbReference>
<dbReference type="InterPro" id="IPR012340">
    <property type="entry name" value="NA-bd_OB-fold"/>
</dbReference>
<feature type="domain" description="Aminoacyl-transfer RNA synthetases class-II family profile" evidence="6">
    <location>
        <begin position="340"/>
        <end position="689"/>
    </location>
</feature>
<dbReference type="Gene3D" id="3.30.930.10">
    <property type="entry name" value="Bira Bifunctional Protein, Domain 2"/>
    <property type="match status" value="1"/>
</dbReference>
<evidence type="ECO:0000256" key="2">
    <source>
        <dbReference type="ARBA" id="ARBA00022741"/>
    </source>
</evidence>
<dbReference type="InterPro" id="IPR006195">
    <property type="entry name" value="aa-tRNA-synth_II"/>
</dbReference>
<dbReference type="PANTHER" id="PTHR22594:SF34">
    <property type="entry name" value="ASPARAGINE--TRNA LIGASE, MITOCHONDRIAL-RELATED"/>
    <property type="match status" value="1"/>
</dbReference>
<evidence type="ECO:0000256" key="3">
    <source>
        <dbReference type="ARBA" id="ARBA00022840"/>
    </source>
</evidence>
<keyword evidence="2" id="KW-0547">Nucleotide-binding</keyword>
<gene>
    <name evidence="7" type="ORF">cyc_01507</name>
</gene>
<dbReference type="GO" id="GO:0005524">
    <property type="term" value="F:ATP binding"/>
    <property type="evidence" value="ECO:0007669"/>
    <property type="project" value="UniProtKB-KW"/>
</dbReference>
<dbReference type="VEuPathDB" id="ToxoDB:cyc_01507"/>
<dbReference type="Gene3D" id="2.40.50.140">
    <property type="entry name" value="Nucleic acid-binding proteins"/>
    <property type="match status" value="1"/>
</dbReference>
<evidence type="ECO:0000259" key="6">
    <source>
        <dbReference type="PROSITE" id="PS50862"/>
    </source>
</evidence>
<keyword evidence="4" id="KW-0648">Protein biosynthesis</keyword>
<reference evidence="7 8" key="1">
    <citation type="journal article" date="2016" name="BMC Genomics">
        <title>Comparative genomics reveals Cyclospora cayetanensis possesses coccidia-like metabolism and invasion components but unique surface antigens.</title>
        <authorList>
            <person name="Liu S."/>
            <person name="Wang L."/>
            <person name="Zheng H."/>
            <person name="Xu Z."/>
            <person name="Roellig D.M."/>
            <person name="Li N."/>
            <person name="Frace M.A."/>
            <person name="Tang K."/>
            <person name="Arrowood M.J."/>
            <person name="Moss D.M."/>
            <person name="Zhang L."/>
            <person name="Feng Y."/>
            <person name="Xiao L."/>
        </authorList>
    </citation>
    <scope>NUCLEOTIDE SEQUENCE [LARGE SCALE GENOMIC DNA]</scope>
    <source>
        <strain evidence="7 8">CHN_HEN01</strain>
    </source>
</reference>
<organism evidence="7 8">
    <name type="scientific">Cyclospora cayetanensis</name>
    <dbReference type="NCBI Taxonomy" id="88456"/>
    <lineage>
        <taxon>Eukaryota</taxon>
        <taxon>Sar</taxon>
        <taxon>Alveolata</taxon>
        <taxon>Apicomplexa</taxon>
        <taxon>Conoidasida</taxon>
        <taxon>Coccidia</taxon>
        <taxon>Eucoccidiorida</taxon>
        <taxon>Eimeriorina</taxon>
        <taxon>Eimeriidae</taxon>
        <taxon>Cyclospora</taxon>
    </lineage>
</organism>
<name>A0A1D3D6Y9_9EIME</name>
<keyword evidence="8" id="KW-1185">Reference proteome</keyword>
<dbReference type="Proteomes" id="UP000095192">
    <property type="component" value="Unassembled WGS sequence"/>
</dbReference>